<evidence type="ECO:0000256" key="4">
    <source>
        <dbReference type="ARBA" id="ARBA00022989"/>
    </source>
</evidence>
<reference evidence="7" key="1">
    <citation type="submission" date="2021-04" db="EMBL/GenBank/DDBJ databases">
        <title>Isolation and polyphasic classification of algal microorganism.</title>
        <authorList>
            <person name="Wang S."/>
        </authorList>
    </citation>
    <scope>NUCLEOTIDE SEQUENCE</scope>
    <source>
        <strain evidence="7">720a</strain>
    </source>
</reference>
<feature type="transmembrane region" description="Helical" evidence="6">
    <location>
        <begin position="7"/>
        <end position="29"/>
    </location>
</feature>
<gene>
    <name evidence="7" type="ORF">KCX74_00480</name>
</gene>
<feature type="transmembrane region" description="Helical" evidence="6">
    <location>
        <begin position="81"/>
        <end position="100"/>
    </location>
</feature>
<comment type="subcellular location">
    <subcellularLocation>
        <location evidence="6">Cell membrane</location>
        <topology evidence="6">Multi-pass membrane protein</topology>
    </subcellularLocation>
    <subcellularLocation>
        <location evidence="1">Membrane</location>
        <topology evidence="1">Multi-pass membrane protein</topology>
    </subcellularLocation>
</comment>
<accession>A0A941DPH1</accession>
<comment type="similarity">
    <text evidence="2 6">Belongs to the 4-toluene sulfonate uptake permease (TSUP) (TC 2.A.102) family.</text>
</comment>
<evidence type="ECO:0000256" key="3">
    <source>
        <dbReference type="ARBA" id="ARBA00022692"/>
    </source>
</evidence>
<feature type="transmembrane region" description="Helical" evidence="6">
    <location>
        <begin position="49"/>
        <end position="69"/>
    </location>
</feature>
<dbReference type="InterPro" id="IPR051598">
    <property type="entry name" value="TSUP/Inactive_protease-like"/>
</dbReference>
<keyword evidence="8" id="KW-1185">Reference proteome</keyword>
<feature type="transmembrane region" description="Helical" evidence="6">
    <location>
        <begin position="194"/>
        <end position="217"/>
    </location>
</feature>
<organism evidence="7 8">
    <name type="scientific">Virgibacillus salarius</name>
    <dbReference type="NCBI Taxonomy" id="447199"/>
    <lineage>
        <taxon>Bacteria</taxon>
        <taxon>Bacillati</taxon>
        <taxon>Bacillota</taxon>
        <taxon>Bacilli</taxon>
        <taxon>Bacillales</taxon>
        <taxon>Bacillaceae</taxon>
        <taxon>Virgibacillus</taxon>
    </lineage>
</organism>
<keyword evidence="4 6" id="KW-1133">Transmembrane helix</keyword>
<keyword evidence="3 6" id="KW-0812">Transmembrane</keyword>
<comment type="caution">
    <text evidence="7">The sequence shown here is derived from an EMBL/GenBank/DDBJ whole genome shotgun (WGS) entry which is preliminary data.</text>
</comment>
<dbReference type="AlphaFoldDB" id="A0A941DPH1"/>
<dbReference type="InterPro" id="IPR002781">
    <property type="entry name" value="TM_pro_TauE-like"/>
</dbReference>
<dbReference type="Pfam" id="PF01925">
    <property type="entry name" value="TauE"/>
    <property type="match status" value="1"/>
</dbReference>
<evidence type="ECO:0000313" key="7">
    <source>
        <dbReference type="EMBL" id="MBR7794514.1"/>
    </source>
</evidence>
<dbReference type="GO" id="GO:0005886">
    <property type="term" value="C:plasma membrane"/>
    <property type="evidence" value="ECO:0007669"/>
    <property type="project" value="UniProtKB-SubCell"/>
</dbReference>
<dbReference type="Proteomes" id="UP000675284">
    <property type="component" value="Unassembled WGS sequence"/>
</dbReference>
<keyword evidence="5 6" id="KW-0472">Membrane</keyword>
<dbReference type="PANTHER" id="PTHR43701">
    <property type="entry name" value="MEMBRANE TRANSPORTER PROTEIN MJ0441-RELATED"/>
    <property type="match status" value="1"/>
</dbReference>
<dbReference type="PANTHER" id="PTHR43701:SF2">
    <property type="entry name" value="MEMBRANE TRANSPORTER PROTEIN YJNA-RELATED"/>
    <property type="match status" value="1"/>
</dbReference>
<evidence type="ECO:0000256" key="1">
    <source>
        <dbReference type="ARBA" id="ARBA00004141"/>
    </source>
</evidence>
<keyword evidence="6" id="KW-1003">Cell membrane</keyword>
<name>A0A941DPH1_9BACI</name>
<evidence type="ECO:0000313" key="8">
    <source>
        <dbReference type="Proteomes" id="UP000675284"/>
    </source>
</evidence>
<evidence type="ECO:0000256" key="2">
    <source>
        <dbReference type="ARBA" id="ARBA00009142"/>
    </source>
</evidence>
<dbReference type="RefSeq" id="WP_121605577.1">
    <property type="nucleotide sequence ID" value="NZ_JAGSOT010000001.1"/>
</dbReference>
<protein>
    <recommendedName>
        <fullName evidence="6">Probable membrane transporter protein</fullName>
    </recommendedName>
</protein>
<sequence>MVFVICILIGILTAFVGGLMGLGGGIILIPSLLFLNQLSDAFSWATPQAIVGISLVSMVFTAMSSTIAYYKRGRVDYKTGLLFLSGSLPGGMIGSWLNQFIDGDQFLLYFGCITIVISLLFFIKRKEPTKQISNNISEIRTFELNGITYQYTVSKWVAFVLSLIVGALSGLFGIGGGSIMVPAMILLFGIPAHIATATSMFMIFFISIIGAGTHIALGHIEWQYVFLFIPGAWIGGKLGAWVNQLLTGKTLEWILRIVLIIIGIRMISQGLS</sequence>
<feature type="transmembrane region" description="Helical" evidence="6">
    <location>
        <begin position="253"/>
        <end position="271"/>
    </location>
</feature>
<proteinExistence type="inferred from homology"/>
<feature type="transmembrane region" description="Helical" evidence="6">
    <location>
        <begin position="106"/>
        <end position="123"/>
    </location>
</feature>
<feature type="transmembrane region" description="Helical" evidence="6">
    <location>
        <begin position="224"/>
        <end position="241"/>
    </location>
</feature>
<dbReference type="EMBL" id="JAGSOT010000001">
    <property type="protein sequence ID" value="MBR7794514.1"/>
    <property type="molecule type" value="Genomic_DNA"/>
</dbReference>
<feature type="transmembrane region" description="Helical" evidence="6">
    <location>
        <begin position="156"/>
        <end position="188"/>
    </location>
</feature>
<evidence type="ECO:0000256" key="5">
    <source>
        <dbReference type="ARBA" id="ARBA00023136"/>
    </source>
</evidence>
<evidence type="ECO:0000256" key="6">
    <source>
        <dbReference type="RuleBase" id="RU363041"/>
    </source>
</evidence>